<gene>
    <name evidence="1" type="ORF">F8C82_07705</name>
</gene>
<sequence>MKNGRYKDWKAEAAVKFCIYQDGDLQYVYYSFYREDKKFRYNCEIIAQSMFNRLVIKYPLQRDRMMIAYDNRSSFPQKIIRMWDFRDSFDYWRREVRRHWKPQNDKRHP</sequence>
<evidence type="ECO:0000313" key="2">
    <source>
        <dbReference type="Proteomes" id="UP000484164"/>
    </source>
</evidence>
<name>A0A6L3ZFB1_9FLAO</name>
<accession>A0A6L3ZFB1</accession>
<comment type="caution">
    <text evidence="1">The sequence shown here is derived from an EMBL/GenBank/DDBJ whole genome shotgun (WGS) entry which is preliminary data.</text>
</comment>
<proteinExistence type="predicted"/>
<protein>
    <submittedName>
        <fullName evidence="1">Uncharacterized protein</fullName>
    </submittedName>
</protein>
<keyword evidence="2" id="KW-1185">Reference proteome</keyword>
<organism evidence="1 2">
    <name type="scientific">Phaeocystidibacter marisrubri</name>
    <dbReference type="NCBI Taxonomy" id="1577780"/>
    <lineage>
        <taxon>Bacteria</taxon>
        <taxon>Pseudomonadati</taxon>
        <taxon>Bacteroidota</taxon>
        <taxon>Flavobacteriia</taxon>
        <taxon>Flavobacteriales</taxon>
        <taxon>Phaeocystidibacteraceae</taxon>
        <taxon>Phaeocystidibacter</taxon>
    </lineage>
</organism>
<dbReference type="AlphaFoldDB" id="A0A6L3ZFB1"/>
<dbReference type="EMBL" id="WBVQ01000002">
    <property type="protein sequence ID" value="KAB2815579.1"/>
    <property type="molecule type" value="Genomic_DNA"/>
</dbReference>
<dbReference type="RefSeq" id="WP_151693009.1">
    <property type="nucleotide sequence ID" value="NZ_BMGX01000001.1"/>
</dbReference>
<dbReference type="OrthoDB" id="1447368at2"/>
<dbReference type="Proteomes" id="UP000484164">
    <property type="component" value="Unassembled WGS sequence"/>
</dbReference>
<evidence type="ECO:0000313" key="1">
    <source>
        <dbReference type="EMBL" id="KAB2815579.1"/>
    </source>
</evidence>
<reference evidence="1 2" key="1">
    <citation type="submission" date="2019-10" db="EMBL/GenBank/DDBJ databases">
        <title>Genome sequence of Phaeocystidibacter marisrubri JCM30614 (type strain).</title>
        <authorList>
            <person name="Bowman J.P."/>
        </authorList>
    </citation>
    <scope>NUCLEOTIDE SEQUENCE [LARGE SCALE GENOMIC DNA]</scope>
    <source>
        <strain evidence="1 2">JCM 30614</strain>
    </source>
</reference>